<dbReference type="InterPro" id="IPR011009">
    <property type="entry name" value="Kinase-like_dom_sf"/>
</dbReference>
<dbReference type="SUPFAM" id="SSF56112">
    <property type="entry name" value="Protein kinase-like (PK-like)"/>
    <property type="match status" value="1"/>
</dbReference>
<dbReference type="GO" id="GO:0004713">
    <property type="term" value="F:protein tyrosine kinase activity"/>
    <property type="evidence" value="ECO:0007669"/>
    <property type="project" value="InterPro"/>
</dbReference>
<keyword evidence="4" id="KW-0547">Nucleotide-binding</keyword>
<evidence type="ECO:0000256" key="2">
    <source>
        <dbReference type="ARBA" id="ARBA00022527"/>
    </source>
</evidence>
<feature type="non-terminal residue" evidence="8">
    <location>
        <position position="193"/>
    </location>
</feature>
<name>A0A9N9DYH6_9GLOM</name>
<sequence length="193" mass="22107">PSTDTHYLVLQYAKDGDLRTYLRNNFDRLDWKIKIKMAKDITSGLLCIHEENIVHKDLHSKNILVHGERLLIADLGLSQSLDSNSISVGGGMLAYVTNGKREVPINGTPEDYIKIYSSAWNDDPTQRQTIKNIFDSLENINLENIYNDSNDNQEAFNNQSQVQLTRTQWTWTHHVPNEANDQTQPDLVNREIA</sequence>
<feature type="domain" description="Protein kinase" evidence="7">
    <location>
        <begin position="1"/>
        <end position="193"/>
    </location>
</feature>
<accession>A0A9N9DYH6</accession>
<keyword evidence="9" id="KW-1185">Reference proteome</keyword>
<gene>
    <name evidence="8" type="ORF">DEBURN_LOCUS11483</name>
</gene>
<evidence type="ECO:0000256" key="4">
    <source>
        <dbReference type="ARBA" id="ARBA00022741"/>
    </source>
</evidence>
<evidence type="ECO:0000256" key="1">
    <source>
        <dbReference type="ARBA" id="ARBA00005843"/>
    </source>
</evidence>
<dbReference type="InterPro" id="IPR020635">
    <property type="entry name" value="Tyr_kinase_cat_dom"/>
</dbReference>
<dbReference type="PANTHER" id="PTHR46485">
    <property type="entry name" value="LIM DOMAIN KINASE 1"/>
    <property type="match status" value="1"/>
</dbReference>
<keyword evidence="3" id="KW-0808">Transferase</keyword>
<feature type="non-terminal residue" evidence="8">
    <location>
        <position position="1"/>
    </location>
</feature>
<dbReference type="PROSITE" id="PS50011">
    <property type="entry name" value="PROTEIN_KINASE_DOM"/>
    <property type="match status" value="1"/>
</dbReference>
<proteinExistence type="inferred from homology"/>
<reference evidence="8" key="1">
    <citation type="submission" date="2021-06" db="EMBL/GenBank/DDBJ databases">
        <authorList>
            <person name="Kallberg Y."/>
            <person name="Tangrot J."/>
            <person name="Rosling A."/>
        </authorList>
    </citation>
    <scope>NUCLEOTIDE SEQUENCE</scope>
    <source>
        <strain evidence="8">AZ414A</strain>
    </source>
</reference>
<comment type="caution">
    <text evidence="8">The sequence shown here is derived from an EMBL/GenBank/DDBJ whole genome shotgun (WGS) entry which is preliminary data.</text>
</comment>
<protein>
    <submittedName>
        <fullName evidence="8">3593_t:CDS:1</fullName>
    </submittedName>
</protein>
<evidence type="ECO:0000313" key="8">
    <source>
        <dbReference type="EMBL" id="CAG8651925.1"/>
    </source>
</evidence>
<dbReference type="Gene3D" id="1.10.510.10">
    <property type="entry name" value="Transferase(Phosphotransferase) domain 1"/>
    <property type="match status" value="1"/>
</dbReference>
<dbReference type="InterPro" id="IPR000719">
    <property type="entry name" value="Prot_kinase_dom"/>
</dbReference>
<dbReference type="SMART" id="SM00219">
    <property type="entry name" value="TyrKc"/>
    <property type="match status" value="1"/>
</dbReference>
<keyword evidence="2" id="KW-0723">Serine/threonine-protein kinase</keyword>
<keyword evidence="6" id="KW-0067">ATP-binding</keyword>
<dbReference type="Pfam" id="PF07714">
    <property type="entry name" value="PK_Tyr_Ser-Thr"/>
    <property type="match status" value="1"/>
</dbReference>
<dbReference type="PANTHER" id="PTHR46485:SF5">
    <property type="entry name" value="CENTER DIVIDER, ISOFORM A"/>
    <property type="match status" value="1"/>
</dbReference>
<dbReference type="EMBL" id="CAJVPK010006621">
    <property type="protein sequence ID" value="CAG8651925.1"/>
    <property type="molecule type" value="Genomic_DNA"/>
</dbReference>
<evidence type="ECO:0000313" key="9">
    <source>
        <dbReference type="Proteomes" id="UP000789706"/>
    </source>
</evidence>
<keyword evidence="5" id="KW-0418">Kinase</keyword>
<dbReference type="GO" id="GO:0004674">
    <property type="term" value="F:protein serine/threonine kinase activity"/>
    <property type="evidence" value="ECO:0007669"/>
    <property type="project" value="UniProtKB-KW"/>
</dbReference>
<evidence type="ECO:0000256" key="3">
    <source>
        <dbReference type="ARBA" id="ARBA00022679"/>
    </source>
</evidence>
<dbReference type="InterPro" id="IPR001245">
    <property type="entry name" value="Ser-Thr/Tyr_kinase_cat_dom"/>
</dbReference>
<comment type="similarity">
    <text evidence="1">Belongs to the protein kinase superfamily. TKL Ser/Thr protein kinase family.</text>
</comment>
<dbReference type="InterPro" id="IPR050940">
    <property type="entry name" value="Actin_reg-Ser/Thr_kinase"/>
</dbReference>
<organism evidence="8 9">
    <name type="scientific">Diversispora eburnea</name>
    <dbReference type="NCBI Taxonomy" id="1213867"/>
    <lineage>
        <taxon>Eukaryota</taxon>
        <taxon>Fungi</taxon>
        <taxon>Fungi incertae sedis</taxon>
        <taxon>Mucoromycota</taxon>
        <taxon>Glomeromycotina</taxon>
        <taxon>Glomeromycetes</taxon>
        <taxon>Diversisporales</taxon>
        <taxon>Diversisporaceae</taxon>
        <taxon>Diversispora</taxon>
    </lineage>
</organism>
<dbReference type="OrthoDB" id="10261027at2759"/>
<dbReference type="Proteomes" id="UP000789706">
    <property type="component" value="Unassembled WGS sequence"/>
</dbReference>
<evidence type="ECO:0000256" key="5">
    <source>
        <dbReference type="ARBA" id="ARBA00022777"/>
    </source>
</evidence>
<evidence type="ECO:0000259" key="7">
    <source>
        <dbReference type="PROSITE" id="PS50011"/>
    </source>
</evidence>
<dbReference type="AlphaFoldDB" id="A0A9N9DYH6"/>
<dbReference type="GO" id="GO:0005524">
    <property type="term" value="F:ATP binding"/>
    <property type="evidence" value="ECO:0007669"/>
    <property type="project" value="UniProtKB-KW"/>
</dbReference>
<evidence type="ECO:0000256" key="6">
    <source>
        <dbReference type="ARBA" id="ARBA00022840"/>
    </source>
</evidence>